<dbReference type="PANTHER" id="PTHR43433">
    <property type="entry name" value="HYDROLASE, ALPHA/BETA FOLD FAMILY PROTEIN"/>
    <property type="match status" value="1"/>
</dbReference>
<proteinExistence type="predicted"/>
<dbReference type="InterPro" id="IPR000073">
    <property type="entry name" value="AB_hydrolase_1"/>
</dbReference>
<dbReference type="PROSITE" id="PS00041">
    <property type="entry name" value="HTH_ARAC_FAMILY_1"/>
    <property type="match status" value="1"/>
</dbReference>
<dbReference type="SMART" id="SM00342">
    <property type="entry name" value="HTH_ARAC"/>
    <property type="match status" value="1"/>
</dbReference>
<dbReference type="InterPro" id="IPR018062">
    <property type="entry name" value="HTH_AraC-typ_CS"/>
</dbReference>
<dbReference type="InterPro" id="IPR009057">
    <property type="entry name" value="Homeodomain-like_sf"/>
</dbReference>
<reference evidence="5" key="1">
    <citation type="submission" date="2022-06" db="EMBL/GenBank/DDBJ databases">
        <title>Gramella sediminis sp. nov., isolated from deep-sea sediment of the Indian Ocean.</title>
        <authorList>
            <person name="Yang L."/>
        </authorList>
    </citation>
    <scope>NUCLEOTIDE SEQUENCE</scope>
    <source>
        <strain evidence="5">HMD3159</strain>
    </source>
</reference>
<evidence type="ECO:0000256" key="1">
    <source>
        <dbReference type="ARBA" id="ARBA00023015"/>
    </source>
</evidence>
<evidence type="ECO:0000256" key="3">
    <source>
        <dbReference type="ARBA" id="ARBA00023163"/>
    </source>
</evidence>
<accession>A0ABT0Z1C5</accession>
<dbReference type="EMBL" id="JAMSCK010000002">
    <property type="protein sequence ID" value="MCM8568604.1"/>
    <property type="molecule type" value="Genomic_DNA"/>
</dbReference>
<dbReference type="Proteomes" id="UP001155077">
    <property type="component" value="Unassembled WGS sequence"/>
</dbReference>
<dbReference type="PRINTS" id="PR00032">
    <property type="entry name" value="HTHARAC"/>
</dbReference>
<dbReference type="PRINTS" id="PR00111">
    <property type="entry name" value="ABHYDROLASE"/>
</dbReference>
<dbReference type="GO" id="GO:0016787">
    <property type="term" value="F:hydrolase activity"/>
    <property type="evidence" value="ECO:0007669"/>
    <property type="project" value="UniProtKB-KW"/>
</dbReference>
<dbReference type="InterPro" id="IPR018060">
    <property type="entry name" value="HTH_AraC"/>
</dbReference>
<sequence length="409" mass="46207">MQTGRTNYARSGGVNIAYQEFGSGDTCLIVVPGWISNVEQFTSIPPLAAWVNHLSGFCRLILFDKRGTGLSDRVNESELPGMDQRAEDLLAVMEHAKIDRAAFFGLSEGGPLGIHFTATYPEKVSKLILFGSFAKWVRSEDYPYGLNEEGHLKTINYMAENWGGPVGLQLMAPSVKDDPEAQQYWASYLRHSASPSAAIALYRMNLDIDVRHCLKKIKKPVLLIHREGDKLVECGHSKFLKENIEGAKLLLTKGADHLPWFGINREELMAMQTFLLDGNVVSDKRLDKLNPEDIFAIYSIKDHIEKHFEEEITINSLSRQFGINDFKVKSGFKALFATPVINFLNQTRLNYSLRLLSDPRLTMSDIAEKVGYKHPNNFSTAFKRRYGVPPNKYRGELMQGKDPKQKKAF</sequence>
<name>A0ABT0Z1C5_9FLAO</name>
<comment type="caution">
    <text evidence="5">The sequence shown here is derived from an EMBL/GenBank/DDBJ whole genome shotgun (WGS) entry which is preliminary data.</text>
</comment>
<evidence type="ECO:0000313" key="5">
    <source>
        <dbReference type="EMBL" id="MCM8568604.1"/>
    </source>
</evidence>
<dbReference type="PANTHER" id="PTHR43433:SF8">
    <property type="entry name" value="BIFUNCTIONAL LIPASE_ADENYLATE CYCLASE LIPJ"/>
    <property type="match status" value="1"/>
</dbReference>
<dbReference type="Gene3D" id="3.40.50.1820">
    <property type="entry name" value="alpha/beta hydrolase"/>
    <property type="match status" value="1"/>
</dbReference>
<keyword evidence="2" id="KW-0238">DNA-binding</keyword>
<dbReference type="InterPro" id="IPR050471">
    <property type="entry name" value="AB_hydrolase"/>
</dbReference>
<dbReference type="InterPro" id="IPR020449">
    <property type="entry name" value="Tscrpt_reg_AraC-type_HTH"/>
</dbReference>
<evidence type="ECO:0000256" key="2">
    <source>
        <dbReference type="ARBA" id="ARBA00023125"/>
    </source>
</evidence>
<dbReference type="SUPFAM" id="SSF53474">
    <property type="entry name" value="alpha/beta-Hydrolases"/>
    <property type="match status" value="1"/>
</dbReference>
<dbReference type="InterPro" id="IPR029058">
    <property type="entry name" value="AB_hydrolase_fold"/>
</dbReference>
<dbReference type="Gene3D" id="1.10.10.60">
    <property type="entry name" value="Homeodomain-like"/>
    <property type="match status" value="2"/>
</dbReference>
<evidence type="ECO:0000313" key="6">
    <source>
        <dbReference type="Proteomes" id="UP001155077"/>
    </source>
</evidence>
<evidence type="ECO:0000259" key="4">
    <source>
        <dbReference type="PROSITE" id="PS01124"/>
    </source>
</evidence>
<keyword evidence="1" id="KW-0805">Transcription regulation</keyword>
<organism evidence="5 6">
    <name type="scientific">Gramella jeungdoensis</name>
    <dbReference type="NCBI Taxonomy" id="708091"/>
    <lineage>
        <taxon>Bacteria</taxon>
        <taxon>Pseudomonadati</taxon>
        <taxon>Bacteroidota</taxon>
        <taxon>Flavobacteriia</taxon>
        <taxon>Flavobacteriales</taxon>
        <taxon>Flavobacteriaceae</taxon>
        <taxon>Christiangramia</taxon>
    </lineage>
</organism>
<feature type="domain" description="HTH araC/xylS-type" evidence="4">
    <location>
        <begin position="298"/>
        <end position="396"/>
    </location>
</feature>
<dbReference type="Pfam" id="PF12833">
    <property type="entry name" value="HTH_18"/>
    <property type="match status" value="1"/>
</dbReference>
<keyword evidence="5" id="KW-0378">Hydrolase</keyword>
<dbReference type="Pfam" id="PF00561">
    <property type="entry name" value="Abhydrolase_1"/>
    <property type="match status" value="1"/>
</dbReference>
<dbReference type="SUPFAM" id="SSF46689">
    <property type="entry name" value="Homeodomain-like"/>
    <property type="match status" value="1"/>
</dbReference>
<keyword evidence="3" id="KW-0804">Transcription</keyword>
<keyword evidence="6" id="KW-1185">Reference proteome</keyword>
<gene>
    <name evidence="5" type="ORF">NE848_04390</name>
</gene>
<dbReference type="RefSeq" id="WP_252111006.1">
    <property type="nucleotide sequence ID" value="NZ_JAMSCK010000002.1"/>
</dbReference>
<protein>
    <submittedName>
        <fullName evidence="5">Alpha/beta fold hydrolase</fullName>
    </submittedName>
</protein>
<dbReference type="PROSITE" id="PS01124">
    <property type="entry name" value="HTH_ARAC_FAMILY_2"/>
    <property type="match status" value="1"/>
</dbReference>